<dbReference type="Pfam" id="PF00059">
    <property type="entry name" value="Lectin_C"/>
    <property type="match status" value="3"/>
</dbReference>
<dbReference type="InterPro" id="IPR016186">
    <property type="entry name" value="C-type_lectin-like/link_sf"/>
</dbReference>
<protein>
    <submittedName>
        <fullName evidence="3">Macrophage mannose receptor 1</fullName>
    </submittedName>
</protein>
<accession>A0A087UJG0</accession>
<dbReference type="InterPro" id="IPR050111">
    <property type="entry name" value="C-type_lectin/snaclec_domain"/>
</dbReference>
<keyword evidence="4" id="KW-1185">Reference proteome</keyword>
<feature type="domain" description="C-type lectin" evidence="2">
    <location>
        <begin position="94"/>
        <end position="216"/>
    </location>
</feature>
<dbReference type="PANTHER" id="PTHR22803">
    <property type="entry name" value="MANNOSE, PHOSPHOLIPASE, LECTIN RECEPTOR RELATED"/>
    <property type="match status" value="1"/>
</dbReference>
<feature type="domain" description="C-type lectin" evidence="2">
    <location>
        <begin position="1"/>
        <end position="65"/>
    </location>
</feature>
<dbReference type="InterPro" id="IPR001304">
    <property type="entry name" value="C-type_lectin-like"/>
</dbReference>
<dbReference type="OMA" id="MAYNERE"/>
<keyword evidence="1" id="KW-1015">Disulfide bond</keyword>
<dbReference type="SUPFAM" id="SSF56436">
    <property type="entry name" value="C-type lectin-like"/>
    <property type="match status" value="4"/>
</dbReference>
<dbReference type="InterPro" id="IPR018378">
    <property type="entry name" value="C-type_lectin_CS"/>
</dbReference>
<reference evidence="3 4" key="1">
    <citation type="submission" date="2013-11" db="EMBL/GenBank/DDBJ databases">
        <title>Genome sequencing of Stegodyphus mimosarum.</title>
        <authorList>
            <person name="Bechsgaard J."/>
        </authorList>
    </citation>
    <scope>NUCLEOTIDE SEQUENCE [LARGE SCALE GENOMIC DNA]</scope>
</reference>
<dbReference type="Proteomes" id="UP000054359">
    <property type="component" value="Unassembled WGS sequence"/>
</dbReference>
<dbReference type="EMBL" id="KK120091">
    <property type="protein sequence ID" value="KFM77499.1"/>
    <property type="molecule type" value="Genomic_DNA"/>
</dbReference>
<keyword evidence="3" id="KW-0675">Receptor</keyword>
<evidence type="ECO:0000256" key="1">
    <source>
        <dbReference type="ARBA" id="ARBA00023157"/>
    </source>
</evidence>
<evidence type="ECO:0000313" key="4">
    <source>
        <dbReference type="Proteomes" id="UP000054359"/>
    </source>
</evidence>
<dbReference type="PROSITE" id="PS00615">
    <property type="entry name" value="C_TYPE_LECTIN_1"/>
    <property type="match status" value="2"/>
</dbReference>
<dbReference type="FunFam" id="3.10.100.10:FF:000025">
    <property type="entry name" value="Mannose receptor C-type 1"/>
    <property type="match status" value="1"/>
</dbReference>
<dbReference type="Gene3D" id="3.10.100.10">
    <property type="entry name" value="Mannose-Binding Protein A, subunit A"/>
    <property type="match status" value="4"/>
</dbReference>
<dbReference type="InterPro" id="IPR016187">
    <property type="entry name" value="CTDL_fold"/>
</dbReference>
<name>A0A087UJG0_STEMI</name>
<organism evidence="3 4">
    <name type="scientific">Stegodyphus mimosarum</name>
    <name type="common">African social velvet spider</name>
    <dbReference type="NCBI Taxonomy" id="407821"/>
    <lineage>
        <taxon>Eukaryota</taxon>
        <taxon>Metazoa</taxon>
        <taxon>Ecdysozoa</taxon>
        <taxon>Arthropoda</taxon>
        <taxon>Chelicerata</taxon>
        <taxon>Arachnida</taxon>
        <taxon>Araneae</taxon>
        <taxon>Araneomorphae</taxon>
        <taxon>Entelegynae</taxon>
        <taxon>Eresoidea</taxon>
        <taxon>Eresidae</taxon>
        <taxon>Stegodyphus</taxon>
    </lineage>
</organism>
<dbReference type="PROSITE" id="PS50041">
    <property type="entry name" value="C_TYPE_LECTIN_2"/>
    <property type="match status" value="3"/>
</dbReference>
<dbReference type="STRING" id="407821.A0A087UJG0"/>
<evidence type="ECO:0000259" key="2">
    <source>
        <dbReference type="PROSITE" id="PS50041"/>
    </source>
</evidence>
<proteinExistence type="predicted"/>
<dbReference type="OrthoDB" id="6425789at2759"/>
<feature type="domain" description="C-type lectin" evidence="2">
    <location>
        <begin position="243"/>
        <end position="356"/>
    </location>
</feature>
<feature type="non-terminal residue" evidence="3">
    <location>
        <position position="444"/>
    </location>
</feature>
<evidence type="ECO:0000313" key="3">
    <source>
        <dbReference type="EMBL" id="KFM77499.1"/>
    </source>
</evidence>
<dbReference type="AlphaFoldDB" id="A0A087UJG0"/>
<dbReference type="SMART" id="SM00034">
    <property type="entry name" value="CLECT"/>
    <property type="match status" value="2"/>
</dbReference>
<gene>
    <name evidence="3" type="ORF">X975_01829</name>
</gene>
<sequence length="444" mass="51070">MWIGLNTLTRTGAYSWTDHSPFDFTYWNENEPNNYLNQEKCTNMYMRSGLWNDENCNAEMTFVCKRPYNATNIPEIPTTEDPTIGHCQKGWYAYHDRCYYPVGYAEKDRVNWNTALSICNNQSSTLVSIRNKRDQAFLAFLLQGLKVDAWIGLHDTIESGSYYWVDNSELSYTNWAPGEPSFFALTEDCVKMAYNERESGVWKDDYCSQKLAFICQAEKDKNLPEPNYNRGLDCLYPEGWLKMEGYCFKIFHGNLSWIEAENFCQRDGAHLVSVTDSSVQAAVSYMSTEVNTSFWIGLKYEESTRKISWLNGWPITTTNWDINEPTNLSENSCFASSQEGLWNTVPCSETMPYICQITTGKPPPQKRYTGDCQNTTDKWVSSDGSFCYILDQRYSDWYTASLNCFKHGSLLSSIHSVEDVEAIRKILKPGTRPFFIGLKRSSLG</sequence>
<dbReference type="CDD" id="cd00037">
    <property type="entry name" value="CLECT"/>
    <property type="match status" value="3"/>
</dbReference>